<dbReference type="GO" id="GO:0005829">
    <property type="term" value="C:cytosol"/>
    <property type="evidence" value="ECO:0007669"/>
    <property type="project" value="TreeGrafter"/>
</dbReference>
<feature type="compositionally biased region" description="Acidic residues" evidence="1">
    <location>
        <begin position="15"/>
        <end position="26"/>
    </location>
</feature>
<dbReference type="HOGENOM" id="CLU_077358_2_1_2"/>
<evidence type="ECO:0000313" key="4">
    <source>
        <dbReference type="EMBL" id="ERJ05643.1"/>
    </source>
</evidence>
<name>F7PGZ9_9EURY</name>
<dbReference type="OrthoDB" id="205337at2157"/>
<dbReference type="Pfam" id="PF00994">
    <property type="entry name" value="MoCF_biosynth"/>
    <property type="match status" value="1"/>
</dbReference>
<reference evidence="4 5" key="2">
    <citation type="journal article" date="2013" name="PLoS ONE">
        <title>INDIGO - INtegrated Data Warehouse of MIcrobial GenOmes with Examples from the Red Sea Extremophiles.</title>
        <authorList>
            <person name="Alam I."/>
            <person name="Antunes A."/>
            <person name="Kamau A.A."/>
            <person name="Ba Alawi W."/>
            <person name="Kalkatawi M."/>
            <person name="Stingl U."/>
            <person name="Bajic V.B."/>
        </authorList>
    </citation>
    <scope>NUCLEOTIDE SEQUENCE [LARGE SCALE GENOMIC DNA]</scope>
    <source>
        <strain evidence="4 5">SARL4B</strain>
    </source>
</reference>
<dbReference type="SMART" id="SM00852">
    <property type="entry name" value="MoCF_biosynth"/>
    <property type="match status" value="1"/>
</dbReference>
<evidence type="ECO:0000313" key="6">
    <source>
        <dbReference type="Proteomes" id="UP000015381"/>
    </source>
</evidence>
<evidence type="ECO:0000256" key="1">
    <source>
        <dbReference type="SAM" id="MobiDB-lite"/>
    </source>
</evidence>
<accession>F7PGZ9</accession>
<dbReference type="InterPro" id="IPR036425">
    <property type="entry name" value="MoaB/Mog-like_dom_sf"/>
</dbReference>
<feature type="domain" description="MoaB/Mog" evidence="2">
    <location>
        <begin position="52"/>
        <end position="197"/>
    </location>
</feature>
<dbReference type="EMBL" id="HF571520">
    <property type="protein sequence ID" value="CCQ32470.1"/>
    <property type="molecule type" value="Genomic_DNA"/>
</dbReference>
<reference evidence="3 6" key="3">
    <citation type="journal article" date="2014" name="Environ. Microbiol.">
        <title>Halorhabdus tiamatea: proteogenomics and glycosidase activity measurements identify the first cultivated euryarchaeon from a deep-sea anoxic brine lake as potential polysaccharide degrader.</title>
        <authorList>
            <person name="Werner J."/>
            <person name="Ferrer M."/>
            <person name="Michel G."/>
            <person name="Mann A.J."/>
            <person name="Huang S."/>
            <person name="Juarez S."/>
            <person name="Ciordia S."/>
            <person name="Albar J.P."/>
            <person name="Alcaide M."/>
            <person name="La Cono V."/>
            <person name="Yakimov M.M."/>
            <person name="Antunes A."/>
            <person name="Taborda M."/>
            <person name="Da Costa M.S."/>
            <person name="Amann R.I."/>
            <person name="Gloeckner F.O."/>
            <person name="Golyshina O.V."/>
            <person name="Golyshin P.N."/>
            <person name="Teeling H."/>
        </authorList>
    </citation>
    <scope>NUCLEOTIDE SEQUENCE [LARGE SCALE GENOMIC DNA]</scope>
    <source>
        <strain evidence="6">SARL4B</strain>
        <strain evidence="3">Type strain: SARL4B</strain>
    </source>
</reference>
<dbReference type="InterPro" id="IPR001453">
    <property type="entry name" value="MoaB/Mog_dom"/>
</dbReference>
<dbReference type="STRING" id="1033806.HTIA_0320"/>
<dbReference type="GO" id="GO:0006777">
    <property type="term" value="P:Mo-molybdopterin cofactor biosynthetic process"/>
    <property type="evidence" value="ECO:0007669"/>
    <property type="project" value="InterPro"/>
</dbReference>
<dbReference type="AlphaFoldDB" id="F7PGZ9"/>
<proteinExistence type="predicted"/>
<evidence type="ECO:0000259" key="2">
    <source>
        <dbReference type="SMART" id="SM00852"/>
    </source>
</evidence>
<keyword evidence="6" id="KW-1185">Reference proteome</keyword>
<protein>
    <submittedName>
        <fullName evidence="3 4">Molybdenum cofactor biosynthesis protein</fullName>
    </submittedName>
</protein>
<gene>
    <name evidence="4" type="primary">moaB</name>
    <name evidence="4" type="ORF">HLRTI_002371</name>
    <name evidence="3" type="ORF">HTIA_0320</name>
</gene>
<dbReference type="PANTHER" id="PTHR43232">
    <property type="entry name" value="MOLYBDENUM COFACTOR BIOSYNTHESIS PROTEIN B"/>
    <property type="match status" value="1"/>
</dbReference>
<evidence type="ECO:0000313" key="5">
    <source>
        <dbReference type="Proteomes" id="UP000003861"/>
    </source>
</evidence>
<evidence type="ECO:0000313" key="3">
    <source>
        <dbReference type="EMBL" id="CCQ32470.1"/>
    </source>
</evidence>
<dbReference type="GeneID" id="23798336"/>
<feature type="compositionally biased region" description="Basic and acidic residues" evidence="1">
    <location>
        <begin position="37"/>
        <end position="47"/>
    </location>
</feature>
<dbReference type="RefSeq" id="WP_008524639.1">
    <property type="nucleotide sequence ID" value="NC_021921.1"/>
</dbReference>
<sequence>MVDFQSRETRRGSQTDDESDDEEQTDGDQTAEPGDESDTREAAEAEVNRGVAVISVGGTDDAEGGDPAGDAVVSSIERAEKKVVTRETAEATYDAVQGTVDRLFRRRGVSAIVTVGGIGIGPADATVEAVEPLLEKRLPGFGELFRLQYFEQVGPAVVGMRPIAGVSDGVPVFCLPGKADTARFAVEKVLAETLDSLVAAASGEEAHN</sequence>
<dbReference type="InterPro" id="IPR012245">
    <property type="entry name" value="MoaB"/>
</dbReference>
<reference evidence="4 5" key="1">
    <citation type="journal article" date="2011" name="J. Bacteriol.">
        <title>Genome sequence of Halorhabdus tiamatea, the first archaeon isolated from a deep-sea anoxic brine lake.</title>
        <authorList>
            <person name="Antunes A."/>
            <person name="Alam I."/>
            <person name="Bajic V.B."/>
            <person name="Stingl U."/>
        </authorList>
    </citation>
    <scope>NUCLEOTIDE SEQUENCE [LARGE SCALE GENOMIC DNA]</scope>
    <source>
        <strain evidence="4 5">SARL4B</strain>
    </source>
</reference>
<dbReference type="SUPFAM" id="SSF53218">
    <property type="entry name" value="Molybdenum cofactor biosynthesis proteins"/>
    <property type="match status" value="1"/>
</dbReference>
<feature type="compositionally biased region" description="Basic and acidic residues" evidence="1">
    <location>
        <begin position="1"/>
        <end position="14"/>
    </location>
</feature>
<dbReference type="KEGG" id="hti:HTIA_0320"/>
<dbReference type="Gene3D" id="3.40.980.10">
    <property type="entry name" value="MoaB/Mog-like domain"/>
    <property type="match status" value="1"/>
</dbReference>
<dbReference type="eggNOG" id="arCOG00214">
    <property type="taxonomic scope" value="Archaea"/>
</dbReference>
<organism evidence="4 5">
    <name type="scientific">Halorhabdus tiamatea SARL4B</name>
    <dbReference type="NCBI Taxonomy" id="1033806"/>
    <lineage>
        <taxon>Archaea</taxon>
        <taxon>Methanobacteriati</taxon>
        <taxon>Methanobacteriota</taxon>
        <taxon>Stenosarchaea group</taxon>
        <taxon>Halobacteria</taxon>
        <taxon>Halobacteriales</taxon>
        <taxon>Haloarculaceae</taxon>
        <taxon>Halorhabdus</taxon>
    </lineage>
</organism>
<dbReference type="EMBL" id="AFNT02000028">
    <property type="protein sequence ID" value="ERJ05643.1"/>
    <property type="molecule type" value="Genomic_DNA"/>
</dbReference>
<feature type="region of interest" description="Disordered" evidence="1">
    <location>
        <begin position="1"/>
        <end position="68"/>
    </location>
</feature>
<dbReference type="PANTHER" id="PTHR43232:SF2">
    <property type="entry name" value="MOLYBDENUM COFACTOR BIOSYNTHESIS PROTEIN B"/>
    <property type="match status" value="1"/>
</dbReference>
<dbReference type="Proteomes" id="UP000003861">
    <property type="component" value="Unassembled WGS sequence"/>
</dbReference>
<dbReference type="Proteomes" id="UP000015381">
    <property type="component" value="Chromosome I"/>
</dbReference>